<evidence type="ECO:0000259" key="5">
    <source>
        <dbReference type="Pfam" id="PF23282"/>
    </source>
</evidence>
<dbReference type="PANTHER" id="PTHR11017">
    <property type="entry name" value="LEUCINE-RICH REPEAT-CONTAINING PROTEIN"/>
    <property type="match status" value="1"/>
</dbReference>
<dbReference type="InterPro" id="IPR044974">
    <property type="entry name" value="Disease_R_plants"/>
</dbReference>
<dbReference type="OrthoDB" id="1436054at2759"/>
<organism evidence="6 7">
    <name type="scientific">Turnera subulata</name>
    <dbReference type="NCBI Taxonomy" id="218843"/>
    <lineage>
        <taxon>Eukaryota</taxon>
        <taxon>Viridiplantae</taxon>
        <taxon>Streptophyta</taxon>
        <taxon>Embryophyta</taxon>
        <taxon>Tracheophyta</taxon>
        <taxon>Spermatophyta</taxon>
        <taxon>Magnoliopsida</taxon>
        <taxon>eudicotyledons</taxon>
        <taxon>Gunneridae</taxon>
        <taxon>Pentapetalae</taxon>
        <taxon>rosids</taxon>
        <taxon>fabids</taxon>
        <taxon>Malpighiales</taxon>
        <taxon>Passifloraceae</taxon>
        <taxon>Turnera</taxon>
    </lineage>
</organism>
<keyword evidence="1" id="KW-0433">Leucine-rich repeat</keyword>
<dbReference type="InterPro" id="IPR058192">
    <property type="entry name" value="WHD_ROQ1-like"/>
</dbReference>
<dbReference type="PANTHER" id="PTHR11017:SF479">
    <property type="entry name" value="DISEASE RESISTANCE PROTEIN (TIR-NBS-LRR CLASS) FAMILY"/>
    <property type="match status" value="1"/>
</dbReference>
<protein>
    <submittedName>
        <fullName evidence="6">Uncharacterized protein</fullName>
    </submittedName>
</protein>
<evidence type="ECO:0000313" key="7">
    <source>
        <dbReference type="Proteomes" id="UP001141552"/>
    </source>
</evidence>
<keyword evidence="7" id="KW-1185">Reference proteome</keyword>
<feature type="domain" description="C-JID" evidence="4">
    <location>
        <begin position="232"/>
        <end position="374"/>
    </location>
</feature>
<comment type="caution">
    <text evidence="6">The sequence shown here is derived from an EMBL/GenBank/DDBJ whole genome shotgun (WGS) entry which is preliminary data.</text>
</comment>
<gene>
    <name evidence="6" type="ORF">Tsubulata_050586</name>
</gene>
<dbReference type="InterPro" id="IPR011713">
    <property type="entry name" value="Leu-rich_rpt_3"/>
</dbReference>
<dbReference type="Proteomes" id="UP001141552">
    <property type="component" value="Unassembled WGS sequence"/>
</dbReference>
<feature type="region of interest" description="Disordered" evidence="3">
    <location>
        <begin position="377"/>
        <end position="407"/>
    </location>
</feature>
<dbReference type="AlphaFoldDB" id="A0A9Q0GGY4"/>
<dbReference type="EMBL" id="JAKUCV010000556">
    <property type="protein sequence ID" value="KAJ4849566.1"/>
    <property type="molecule type" value="Genomic_DNA"/>
</dbReference>
<dbReference type="SUPFAM" id="SSF46785">
    <property type="entry name" value="Winged helix' DNA-binding domain"/>
    <property type="match status" value="1"/>
</dbReference>
<reference evidence="6" key="1">
    <citation type="submission" date="2022-02" db="EMBL/GenBank/DDBJ databases">
        <authorList>
            <person name="Henning P.M."/>
            <person name="McCubbin A.G."/>
            <person name="Shore J.S."/>
        </authorList>
    </citation>
    <scope>NUCLEOTIDE SEQUENCE</scope>
    <source>
        <strain evidence="6">F60SS</strain>
        <tissue evidence="6">Leaves</tissue>
    </source>
</reference>
<dbReference type="InterPro" id="IPR045344">
    <property type="entry name" value="C-JID"/>
</dbReference>
<proteinExistence type="predicted"/>
<evidence type="ECO:0000259" key="4">
    <source>
        <dbReference type="Pfam" id="PF20160"/>
    </source>
</evidence>
<dbReference type="Pfam" id="PF07725">
    <property type="entry name" value="LRR_3"/>
    <property type="match status" value="1"/>
</dbReference>
<evidence type="ECO:0000256" key="1">
    <source>
        <dbReference type="ARBA" id="ARBA00022614"/>
    </source>
</evidence>
<evidence type="ECO:0000313" key="6">
    <source>
        <dbReference type="EMBL" id="KAJ4849566.1"/>
    </source>
</evidence>
<sequence>MDKLGKVLPREILDVLRISYNALDGEEQNVLLDIAYLCQGMDRNRATETLAVFRTSVHFSISNLINKSLVVETSTDRLELHDLIRDMCWGIVNEQSVVQHRTRLQNPEDVRYVLMKKKGTDLIEGICLDISKARRMHLDSDSFVGMDRLRFLKFYSAGSSVNCKEAIHLPSGGLQYLSDVLSYLHWEDFPSKCLATNFCAENLVDIILTQSKLKRLWKGKQINQVSSAATILPGSEIPQWFHCQSEGPLVTMKLPSNCGGFSRIFFCAVLSGEEPKRRKFSGLTLFCGFENAKGDTENDAGNELETLEEVGYSDLSTCTHYADALKLDHLVQWYTNKFQEFFNKFRGEEVCFEFKDPAKYSKVKRCGVCIIYDEMDGESFGNSSKRSSSNDPEMGTEGQQLKRPKQS</sequence>
<evidence type="ECO:0000256" key="3">
    <source>
        <dbReference type="SAM" id="MobiDB-lite"/>
    </source>
</evidence>
<name>A0A9Q0GGY4_9ROSI</name>
<dbReference type="GO" id="GO:0006952">
    <property type="term" value="P:defense response"/>
    <property type="evidence" value="ECO:0007669"/>
    <property type="project" value="InterPro"/>
</dbReference>
<accession>A0A9Q0GGY4</accession>
<dbReference type="InterPro" id="IPR036390">
    <property type="entry name" value="WH_DNA-bd_sf"/>
</dbReference>
<evidence type="ECO:0000256" key="2">
    <source>
        <dbReference type="ARBA" id="ARBA00022737"/>
    </source>
</evidence>
<reference evidence="6" key="2">
    <citation type="journal article" date="2023" name="Plants (Basel)">
        <title>Annotation of the Turnera subulata (Passifloraceae) Draft Genome Reveals the S-Locus Evolved after the Divergence of Turneroideae from Passifloroideae in a Stepwise Manner.</title>
        <authorList>
            <person name="Henning P.M."/>
            <person name="Roalson E.H."/>
            <person name="Mir W."/>
            <person name="McCubbin A.G."/>
            <person name="Shore J.S."/>
        </authorList>
    </citation>
    <scope>NUCLEOTIDE SEQUENCE</scope>
    <source>
        <strain evidence="6">F60SS</strain>
    </source>
</reference>
<keyword evidence="2" id="KW-0677">Repeat</keyword>
<feature type="non-terminal residue" evidence="6">
    <location>
        <position position="1"/>
    </location>
</feature>
<feature type="domain" description="Disease resistance protein Roq1-like winged-helix" evidence="5">
    <location>
        <begin position="26"/>
        <end position="96"/>
    </location>
</feature>
<feature type="compositionally biased region" description="Low complexity" evidence="3">
    <location>
        <begin position="379"/>
        <end position="389"/>
    </location>
</feature>
<dbReference type="Pfam" id="PF23282">
    <property type="entry name" value="WHD_ROQ1"/>
    <property type="match status" value="1"/>
</dbReference>
<dbReference type="Pfam" id="PF20160">
    <property type="entry name" value="C-JID"/>
    <property type="match status" value="1"/>
</dbReference>